<dbReference type="Pfam" id="PF01734">
    <property type="entry name" value="Patatin"/>
    <property type="match status" value="1"/>
</dbReference>
<accession>A0A1J7BFW7</accession>
<evidence type="ECO:0000313" key="9">
    <source>
        <dbReference type="Proteomes" id="UP000243342"/>
    </source>
</evidence>
<dbReference type="Proteomes" id="UP000243342">
    <property type="component" value="Unassembled WGS sequence"/>
</dbReference>
<proteinExistence type="predicted"/>
<dbReference type="PROSITE" id="PS51635">
    <property type="entry name" value="PNPLA"/>
    <property type="match status" value="1"/>
</dbReference>
<evidence type="ECO:0000256" key="1">
    <source>
        <dbReference type="ARBA" id="ARBA00022801"/>
    </source>
</evidence>
<dbReference type="SUPFAM" id="SSF52151">
    <property type="entry name" value="FabD/lysophospholipase-like"/>
    <property type="match status" value="1"/>
</dbReference>
<dbReference type="Gene3D" id="3.40.1090.10">
    <property type="entry name" value="Cytosolic phospholipase A2 catalytic domain"/>
    <property type="match status" value="2"/>
</dbReference>
<dbReference type="PANTHER" id="PTHR14226:SF57">
    <property type="entry name" value="BLR7027 PROTEIN"/>
    <property type="match status" value="1"/>
</dbReference>
<reference evidence="8 9" key="1">
    <citation type="submission" date="2016-10" db="EMBL/GenBank/DDBJ databases">
        <title>Genome sequence of Streptomyces gilvigriseus MUSC 26.</title>
        <authorList>
            <person name="Lee L.-H."/>
            <person name="Ser H.-L."/>
        </authorList>
    </citation>
    <scope>NUCLEOTIDE SEQUENCE [LARGE SCALE GENOMIC DNA]</scope>
    <source>
        <strain evidence="8 9">MUSC 26</strain>
    </source>
</reference>
<keyword evidence="6" id="KW-1133">Transmembrane helix</keyword>
<feature type="transmembrane region" description="Helical" evidence="6">
    <location>
        <begin position="45"/>
        <end position="66"/>
    </location>
</feature>
<dbReference type="OrthoDB" id="2339873at2"/>
<dbReference type="EMBL" id="MLCF01000048">
    <property type="protein sequence ID" value="OIV37575.1"/>
    <property type="molecule type" value="Genomic_DNA"/>
</dbReference>
<dbReference type="InterPro" id="IPR016035">
    <property type="entry name" value="Acyl_Trfase/lysoPLipase"/>
</dbReference>
<dbReference type="AlphaFoldDB" id="A0A1J7BFW7"/>
<keyword evidence="6" id="KW-0812">Transmembrane</keyword>
<feature type="active site" description="Proton acceptor" evidence="4">
    <location>
        <position position="244"/>
    </location>
</feature>
<organism evidence="8 9">
    <name type="scientific">Mangrovactinospora gilvigrisea</name>
    <dbReference type="NCBI Taxonomy" id="1428644"/>
    <lineage>
        <taxon>Bacteria</taxon>
        <taxon>Bacillati</taxon>
        <taxon>Actinomycetota</taxon>
        <taxon>Actinomycetes</taxon>
        <taxon>Kitasatosporales</taxon>
        <taxon>Streptomycetaceae</taxon>
        <taxon>Mangrovactinospora</taxon>
    </lineage>
</organism>
<evidence type="ECO:0000256" key="6">
    <source>
        <dbReference type="SAM" id="Phobius"/>
    </source>
</evidence>
<keyword evidence="9" id="KW-1185">Reference proteome</keyword>
<evidence type="ECO:0000256" key="4">
    <source>
        <dbReference type="PROSITE-ProRule" id="PRU01161"/>
    </source>
</evidence>
<feature type="region of interest" description="Disordered" evidence="5">
    <location>
        <begin position="1"/>
        <end position="41"/>
    </location>
</feature>
<evidence type="ECO:0000256" key="2">
    <source>
        <dbReference type="ARBA" id="ARBA00022963"/>
    </source>
</evidence>
<keyword evidence="2 4" id="KW-0442">Lipid degradation</keyword>
<dbReference type="InterPro" id="IPR050301">
    <property type="entry name" value="NTE"/>
</dbReference>
<name>A0A1J7BFW7_9ACTN</name>
<dbReference type="InterPro" id="IPR002641">
    <property type="entry name" value="PNPLA_dom"/>
</dbReference>
<evidence type="ECO:0000256" key="3">
    <source>
        <dbReference type="ARBA" id="ARBA00023098"/>
    </source>
</evidence>
<dbReference type="RefSeq" id="WP_071656447.1">
    <property type="nucleotide sequence ID" value="NZ_MLCF01000048.1"/>
</dbReference>
<keyword evidence="6" id="KW-0472">Membrane</keyword>
<feature type="active site" description="Nucleophile" evidence="4">
    <location>
        <position position="83"/>
    </location>
</feature>
<feature type="domain" description="PNPLA" evidence="7">
    <location>
        <begin position="45"/>
        <end position="257"/>
    </location>
</feature>
<keyword evidence="3 4" id="KW-0443">Lipid metabolism</keyword>
<feature type="short sequence motif" description="GXSXG" evidence="4">
    <location>
        <begin position="81"/>
        <end position="85"/>
    </location>
</feature>
<evidence type="ECO:0000259" key="7">
    <source>
        <dbReference type="PROSITE" id="PS51635"/>
    </source>
</evidence>
<comment type="caution">
    <text evidence="8">The sequence shown here is derived from an EMBL/GenBank/DDBJ whole genome shotgun (WGS) entry which is preliminary data.</text>
</comment>
<evidence type="ECO:0000313" key="8">
    <source>
        <dbReference type="EMBL" id="OIV37575.1"/>
    </source>
</evidence>
<dbReference type="PANTHER" id="PTHR14226">
    <property type="entry name" value="NEUROPATHY TARGET ESTERASE/SWISS CHEESE D.MELANOGASTER"/>
    <property type="match status" value="1"/>
</dbReference>
<feature type="transmembrane region" description="Helical" evidence="6">
    <location>
        <begin position="78"/>
        <end position="98"/>
    </location>
</feature>
<dbReference type="GO" id="GO:0016787">
    <property type="term" value="F:hydrolase activity"/>
    <property type="evidence" value="ECO:0007669"/>
    <property type="project" value="UniProtKB-UniRule"/>
</dbReference>
<protein>
    <recommendedName>
        <fullName evidence="7">PNPLA domain-containing protein</fullName>
    </recommendedName>
</protein>
<feature type="short sequence motif" description="DGA/G" evidence="4">
    <location>
        <begin position="244"/>
        <end position="246"/>
    </location>
</feature>
<sequence>MTADSREQAAAAPTRQGCGGDAHRAPGDLENPGGRGSRRRRRRGLVLGGGGLLGAAWTIGALCAVQEALEWDPRDAEAIVGTSAGSVVGALLAAGIGAEELRDHQRGVRPATGPLAGVQVDYDTMTGGAVPRAPRPGIGSPAMLRRTVRHPRSYPLQTTVSAFLPQGQGDIHPVGRLIEAIGGTGAGSPHPGLRLVAVDYTTGERVAFGDPEAPPAGVADAVKASCAIPGWFAPVVIGDRPYVDGGTWSATSVDLLVGAGLDEVIVLAPMASRETDRPRTVMGRLERRYRRAVTRHLLREARALRSTGTRVQLFGPGPEDLAEMGANMMDPAPRLSVLARAAATMKAQLTTAGLATA</sequence>
<evidence type="ECO:0000256" key="5">
    <source>
        <dbReference type="SAM" id="MobiDB-lite"/>
    </source>
</evidence>
<gene>
    <name evidence="8" type="ORF">BIV57_10240</name>
</gene>
<feature type="short sequence motif" description="GXGXXG" evidence="4">
    <location>
        <begin position="49"/>
        <end position="54"/>
    </location>
</feature>
<dbReference type="STRING" id="1428644.BIV57_10240"/>
<dbReference type="GO" id="GO:0016042">
    <property type="term" value="P:lipid catabolic process"/>
    <property type="evidence" value="ECO:0007669"/>
    <property type="project" value="UniProtKB-UniRule"/>
</dbReference>
<keyword evidence="1 4" id="KW-0378">Hydrolase</keyword>